<dbReference type="PANTHER" id="PTHR24296">
    <property type="entry name" value="CYTOCHROME P450"/>
    <property type="match status" value="1"/>
</dbReference>
<dbReference type="PRINTS" id="PR00385">
    <property type="entry name" value="P450"/>
</dbReference>
<keyword evidence="8" id="KW-1185">Reference proteome</keyword>
<sequence length="515" mass="57399">MGVVAAVVVALLLPILYVSYHHLTRTLMTRKKQPITHGLKAHPLLGHLPAFLRNRHRFLDWSTELIVASPGHRMGFWIPGMRTGIVTANPADVEHVLRANVTNYPIGEQAMDMLRDFLGRGLFNSVGDHWVWQRKHASLEFSKRSLRKFVVDVVQAEVANRLLPLLRRSAATGGGEVLDLQDVMGRFTFDTICMVAFGHDPCCLADGGVLAEARSGFMHTFIEAQDLIACRFLDPIEVSWKVKKWLNIGTERRLKKAIADIDEFLKDIVRARRRQQSASTSSVDDNDFLSRLVVTDEHSDEELRDIVMNFLTAGRETTASALTWFFGLALRRPDVVARITAEVRAVRASTGTRPGEPFAFDALRDMHYLHAALTESMRLYPPVPVNSQSCAADDTLPDGTHVGAGWSVTYSAFAMGRLAAIWGEDCAEYKPERWLGENGAFQQPKSPFQYTVFHAGPRICLGKEMAYVEMKSVVASVLEEFVLDAGGGAPEHLLSVTLRIKGGLPVQVRRRMIAE</sequence>
<dbReference type="GO" id="GO:0046872">
    <property type="term" value="F:metal ion binding"/>
    <property type="evidence" value="ECO:0007669"/>
    <property type="project" value="UniProtKB-KW"/>
</dbReference>
<evidence type="ECO:0000256" key="2">
    <source>
        <dbReference type="ARBA" id="ARBA00022723"/>
    </source>
</evidence>
<evidence type="ECO:0000256" key="3">
    <source>
        <dbReference type="ARBA" id="ARBA00023002"/>
    </source>
</evidence>
<dbReference type="PRINTS" id="PR00463">
    <property type="entry name" value="EP450I"/>
</dbReference>
<comment type="similarity">
    <text evidence="1 6">Belongs to the cytochrome P450 family.</text>
</comment>
<dbReference type="EMBL" id="OZ075121">
    <property type="protein sequence ID" value="CAL4902378.1"/>
    <property type="molecule type" value="Genomic_DNA"/>
</dbReference>
<protein>
    <recommendedName>
        <fullName evidence="9">Cytochrome P450</fullName>
    </recommendedName>
</protein>
<dbReference type="PROSITE" id="PS00086">
    <property type="entry name" value="CYTOCHROME_P450"/>
    <property type="match status" value="1"/>
</dbReference>
<evidence type="ECO:0000256" key="4">
    <source>
        <dbReference type="ARBA" id="ARBA00023004"/>
    </source>
</evidence>
<reference evidence="8" key="1">
    <citation type="submission" date="2024-06" db="EMBL/GenBank/DDBJ databases">
        <authorList>
            <person name="Ryan C."/>
        </authorList>
    </citation>
    <scope>NUCLEOTIDE SEQUENCE [LARGE SCALE GENOMIC DNA]</scope>
</reference>
<dbReference type="InterPro" id="IPR002401">
    <property type="entry name" value="Cyt_P450_E_grp-I"/>
</dbReference>
<keyword evidence="6" id="KW-0503">Monooxygenase</keyword>
<comment type="cofactor">
    <cofactor evidence="5">
        <name>heme</name>
        <dbReference type="ChEBI" id="CHEBI:30413"/>
    </cofactor>
</comment>
<dbReference type="GO" id="GO:0006629">
    <property type="term" value="P:lipid metabolic process"/>
    <property type="evidence" value="ECO:0007669"/>
    <property type="project" value="UniProtKB-ARBA"/>
</dbReference>
<evidence type="ECO:0000256" key="6">
    <source>
        <dbReference type="RuleBase" id="RU000461"/>
    </source>
</evidence>
<keyword evidence="5 6" id="KW-0349">Heme</keyword>
<dbReference type="InterPro" id="IPR017972">
    <property type="entry name" value="Cyt_P450_CS"/>
</dbReference>
<dbReference type="Gene3D" id="1.10.630.10">
    <property type="entry name" value="Cytochrome P450"/>
    <property type="match status" value="1"/>
</dbReference>
<evidence type="ECO:0000313" key="8">
    <source>
        <dbReference type="Proteomes" id="UP001497457"/>
    </source>
</evidence>
<dbReference type="InterPro" id="IPR036396">
    <property type="entry name" value="Cyt_P450_sf"/>
</dbReference>
<dbReference type="GO" id="GO:0004497">
    <property type="term" value="F:monooxygenase activity"/>
    <property type="evidence" value="ECO:0007669"/>
    <property type="project" value="UniProtKB-KW"/>
</dbReference>
<proteinExistence type="inferred from homology"/>
<dbReference type="Proteomes" id="UP001497457">
    <property type="component" value="Chromosome 11b"/>
</dbReference>
<keyword evidence="2 5" id="KW-0479">Metal-binding</keyword>
<name>A0ABC8W4U8_9POAL</name>
<reference evidence="7 8" key="2">
    <citation type="submission" date="2024-10" db="EMBL/GenBank/DDBJ databases">
        <authorList>
            <person name="Ryan C."/>
        </authorList>
    </citation>
    <scope>NUCLEOTIDE SEQUENCE [LARGE SCALE GENOMIC DNA]</scope>
</reference>
<evidence type="ECO:0000313" key="7">
    <source>
        <dbReference type="EMBL" id="CAL4902378.1"/>
    </source>
</evidence>
<organism evidence="7 8">
    <name type="scientific">Urochloa decumbens</name>
    <dbReference type="NCBI Taxonomy" id="240449"/>
    <lineage>
        <taxon>Eukaryota</taxon>
        <taxon>Viridiplantae</taxon>
        <taxon>Streptophyta</taxon>
        <taxon>Embryophyta</taxon>
        <taxon>Tracheophyta</taxon>
        <taxon>Spermatophyta</taxon>
        <taxon>Magnoliopsida</taxon>
        <taxon>Liliopsida</taxon>
        <taxon>Poales</taxon>
        <taxon>Poaceae</taxon>
        <taxon>PACMAD clade</taxon>
        <taxon>Panicoideae</taxon>
        <taxon>Panicodae</taxon>
        <taxon>Paniceae</taxon>
        <taxon>Melinidinae</taxon>
        <taxon>Urochloa</taxon>
    </lineage>
</organism>
<dbReference type="SUPFAM" id="SSF48264">
    <property type="entry name" value="Cytochrome P450"/>
    <property type="match status" value="1"/>
</dbReference>
<dbReference type="Pfam" id="PF00067">
    <property type="entry name" value="p450"/>
    <property type="match status" value="1"/>
</dbReference>
<feature type="binding site" description="axial binding residue" evidence="5">
    <location>
        <position position="460"/>
    </location>
    <ligand>
        <name>heme</name>
        <dbReference type="ChEBI" id="CHEBI:30413"/>
    </ligand>
    <ligandPart>
        <name>Fe</name>
        <dbReference type="ChEBI" id="CHEBI:18248"/>
    </ligandPart>
</feature>
<accession>A0ABC8W4U8</accession>
<evidence type="ECO:0008006" key="9">
    <source>
        <dbReference type="Google" id="ProtNLM"/>
    </source>
</evidence>
<dbReference type="CDD" id="cd11064">
    <property type="entry name" value="CYP86A"/>
    <property type="match status" value="1"/>
</dbReference>
<keyword evidence="3 6" id="KW-0560">Oxidoreductase</keyword>
<evidence type="ECO:0000256" key="5">
    <source>
        <dbReference type="PIRSR" id="PIRSR602401-1"/>
    </source>
</evidence>
<keyword evidence="4 5" id="KW-0408">Iron</keyword>
<gene>
    <name evidence="7" type="ORF">URODEC1_LOCUS9927</name>
</gene>
<dbReference type="AlphaFoldDB" id="A0ABC8W4U8"/>
<dbReference type="InterPro" id="IPR001128">
    <property type="entry name" value="Cyt_P450"/>
</dbReference>
<evidence type="ECO:0000256" key="1">
    <source>
        <dbReference type="ARBA" id="ARBA00010617"/>
    </source>
</evidence>